<dbReference type="Proteomes" id="UP001221189">
    <property type="component" value="Unassembled WGS sequence"/>
</dbReference>
<keyword evidence="1" id="KW-1133">Transmembrane helix</keyword>
<dbReference type="InterPro" id="IPR029058">
    <property type="entry name" value="AB_hydrolase_fold"/>
</dbReference>
<evidence type="ECO:0000313" key="4">
    <source>
        <dbReference type="Proteomes" id="UP001221189"/>
    </source>
</evidence>
<dbReference type="InterPro" id="IPR022742">
    <property type="entry name" value="Hydrolase_4"/>
</dbReference>
<comment type="caution">
    <text evidence="3">The sequence shown here is derived from an EMBL/GenBank/DDBJ whole genome shotgun (WGS) entry which is preliminary data.</text>
</comment>
<organism evidence="3 4">
    <name type="scientific">Roseateles albus</name>
    <dbReference type="NCBI Taxonomy" id="2987525"/>
    <lineage>
        <taxon>Bacteria</taxon>
        <taxon>Pseudomonadati</taxon>
        <taxon>Pseudomonadota</taxon>
        <taxon>Betaproteobacteria</taxon>
        <taxon>Burkholderiales</taxon>
        <taxon>Sphaerotilaceae</taxon>
        <taxon>Roseateles</taxon>
    </lineage>
</organism>
<dbReference type="InterPro" id="IPR053145">
    <property type="entry name" value="AB_hydrolase_Est10"/>
</dbReference>
<gene>
    <name evidence="3" type="ORF">PRZ03_12385</name>
</gene>
<dbReference type="RefSeq" id="WP_273600579.1">
    <property type="nucleotide sequence ID" value="NZ_JAQQXT010000007.1"/>
</dbReference>
<accession>A0ABT5KEL9</accession>
<dbReference type="PANTHER" id="PTHR43265:SF1">
    <property type="entry name" value="ESTERASE ESTD"/>
    <property type="match status" value="1"/>
</dbReference>
<protein>
    <submittedName>
        <fullName evidence="3">Alpha/beta hydrolase</fullName>
    </submittedName>
</protein>
<proteinExistence type="predicted"/>
<feature type="transmembrane region" description="Helical" evidence="1">
    <location>
        <begin position="9"/>
        <end position="31"/>
    </location>
</feature>
<dbReference type="Gene3D" id="3.40.50.1820">
    <property type="entry name" value="alpha/beta hydrolase"/>
    <property type="match status" value="1"/>
</dbReference>
<dbReference type="Pfam" id="PF12146">
    <property type="entry name" value="Hydrolase_4"/>
    <property type="match status" value="1"/>
</dbReference>
<dbReference type="PANTHER" id="PTHR43265">
    <property type="entry name" value="ESTERASE ESTD"/>
    <property type="match status" value="1"/>
</dbReference>
<name>A0ABT5KEL9_9BURK</name>
<dbReference type="GO" id="GO:0016787">
    <property type="term" value="F:hydrolase activity"/>
    <property type="evidence" value="ECO:0007669"/>
    <property type="project" value="UniProtKB-KW"/>
</dbReference>
<evidence type="ECO:0000256" key="1">
    <source>
        <dbReference type="SAM" id="Phobius"/>
    </source>
</evidence>
<keyword evidence="1" id="KW-0472">Membrane</keyword>
<dbReference type="SUPFAM" id="SSF53474">
    <property type="entry name" value="alpha/beta-Hydrolases"/>
    <property type="match status" value="1"/>
</dbReference>
<keyword evidence="1" id="KW-0812">Transmembrane</keyword>
<reference evidence="3 4" key="1">
    <citation type="submission" date="2022-10" db="EMBL/GenBank/DDBJ databases">
        <title>Paucibacter sp. hw1 Genome sequencing.</title>
        <authorList>
            <person name="Park S."/>
        </authorList>
    </citation>
    <scope>NUCLEOTIDE SEQUENCE [LARGE SCALE GENOMIC DNA]</scope>
    <source>
        <strain evidence="4">hw1</strain>
    </source>
</reference>
<sequence length="381" mass="41377">MTRTIRRNLWLSLAALAVGLIGLVGMILLVLEPHELKAEQALELSFKHGANTLTGTLLLPSGPGPHPVVSFVHGDGAQTRGLDQYALVMNAFLKAGIACYSWDKLGTGQSVGPHQSSWLEQTMRDRADEAAAAMAMLAQRPELDAKGSGLIAFSQGAWVLAEFAQGAKMDAEPAFLITVGGALDWPSQGEYFTRMRLQRAGVDEAQAVQRVISWQGAAPQPDVAISHADYVRALQSYARASPAPRGASAEPLSAQRYRFVALNRSADVSSGLLQTQSPFLAVWGKEDLNVDAAASARRYAELLNAGPIDQALHLIEAQHHAVKVFEGGDHKLLNPAHYAAQLPQEWTWGMSARYLWQAEEAFSPGYLELLPAWTLAQLRRR</sequence>
<feature type="domain" description="Serine aminopeptidase S33" evidence="2">
    <location>
        <begin position="65"/>
        <end position="326"/>
    </location>
</feature>
<evidence type="ECO:0000259" key="2">
    <source>
        <dbReference type="Pfam" id="PF12146"/>
    </source>
</evidence>
<keyword evidence="4" id="KW-1185">Reference proteome</keyword>
<evidence type="ECO:0000313" key="3">
    <source>
        <dbReference type="EMBL" id="MDC8772371.1"/>
    </source>
</evidence>
<dbReference type="EMBL" id="JAQQXT010000007">
    <property type="protein sequence ID" value="MDC8772371.1"/>
    <property type="molecule type" value="Genomic_DNA"/>
</dbReference>
<keyword evidence="3" id="KW-0378">Hydrolase</keyword>